<organism evidence="2 3">
    <name type="scientific">Phytophthora lilii</name>
    <dbReference type="NCBI Taxonomy" id="2077276"/>
    <lineage>
        <taxon>Eukaryota</taxon>
        <taxon>Sar</taxon>
        <taxon>Stramenopiles</taxon>
        <taxon>Oomycota</taxon>
        <taxon>Peronosporomycetes</taxon>
        <taxon>Peronosporales</taxon>
        <taxon>Peronosporaceae</taxon>
        <taxon>Phytophthora</taxon>
    </lineage>
</organism>
<sequence>MDRLPGQCTVSKLDAFDLFQSNTSPYAVIAILLLTPLPCLIINLLIECIPLNRPSAGFWASGCFQLRLFWAGFFSSLMPSLKKVDCVPGSPGGSPRELLLFAASQACIGVITNAIISVAADVFPVPFSQFTPIIPMTIVGRLLFYRHLPEDPQFHAQSNKVNLWVSVEVLPVLIYPAFTVAFMALTSTQQFWVLFLLPLVKVAIRRVLWWITRDDHDLIGVMTFCVGHLYHVLFIAMVLQNSKSLDTIGVVVVAGVMKMLLNCYYILADSKDLFAATIKLDCAIQQREDYCSAALRIAQDACVANELNNSVPSLLLSTYPRYRRLEFLTRYEGVLKPVTSVQDKRLKLASVVPWSALPQRASHGTVYLVMAMSRLRKNQTKKLPRAWVPTASEGATSRRKAYVNKFAYAMHQSQIVLLKSYVTICMTSFYGT</sequence>
<feature type="transmembrane region" description="Helical" evidence="1">
    <location>
        <begin position="164"/>
        <end position="185"/>
    </location>
</feature>
<dbReference type="EMBL" id="BSXW01000524">
    <property type="protein sequence ID" value="GMF24641.1"/>
    <property type="molecule type" value="Genomic_DNA"/>
</dbReference>
<dbReference type="AlphaFoldDB" id="A0A9W6U2E7"/>
<evidence type="ECO:0000256" key="1">
    <source>
        <dbReference type="SAM" id="Phobius"/>
    </source>
</evidence>
<name>A0A9W6U2E7_9STRA</name>
<feature type="transmembrane region" description="Helical" evidence="1">
    <location>
        <begin position="248"/>
        <end position="267"/>
    </location>
</feature>
<reference evidence="2" key="1">
    <citation type="submission" date="2023-04" db="EMBL/GenBank/DDBJ databases">
        <title>Phytophthora lilii NBRC 32176.</title>
        <authorList>
            <person name="Ichikawa N."/>
            <person name="Sato H."/>
            <person name="Tonouchi N."/>
        </authorList>
    </citation>
    <scope>NUCLEOTIDE SEQUENCE</scope>
    <source>
        <strain evidence="2">NBRC 32176</strain>
    </source>
</reference>
<accession>A0A9W6U2E7</accession>
<keyword evidence="1" id="KW-1133">Transmembrane helix</keyword>
<gene>
    <name evidence="2" type="ORF">Plil01_001011900</name>
</gene>
<keyword evidence="1" id="KW-0812">Transmembrane</keyword>
<feature type="transmembrane region" description="Helical" evidence="1">
    <location>
        <begin position="26"/>
        <end position="46"/>
    </location>
</feature>
<evidence type="ECO:0000313" key="2">
    <source>
        <dbReference type="EMBL" id="GMF24641.1"/>
    </source>
</evidence>
<dbReference type="Proteomes" id="UP001165083">
    <property type="component" value="Unassembled WGS sequence"/>
</dbReference>
<protein>
    <submittedName>
        <fullName evidence="2">Unnamed protein product</fullName>
    </submittedName>
</protein>
<feature type="transmembrane region" description="Helical" evidence="1">
    <location>
        <begin position="58"/>
        <end position="78"/>
    </location>
</feature>
<feature type="transmembrane region" description="Helical" evidence="1">
    <location>
        <begin position="192"/>
        <end position="212"/>
    </location>
</feature>
<comment type="caution">
    <text evidence="2">The sequence shown here is derived from an EMBL/GenBank/DDBJ whole genome shotgun (WGS) entry which is preliminary data.</text>
</comment>
<keyword evidence="1" id="KW-0472">Membrane</keyword>
<evidence type="ECO:0000313" key="3">
    <source>
        <dbReference type="Proteomes" id="UP001165083"/>
    </source>
</evidence>
<feature type="transmembrane region" description="Helical" evidence="1">
    <location>
        <begin position="218"/>
        <end position="239"/>
    </location>
</feature>
<dbReference type="OrthoDB" id="114446at2759"/>
<keyword evidence="3" id="KW-1185">Reference proteome</keyword>
<proteinExistence type="predicted"/>
<feature type="transmembrane region" description="Helical" evidence="1">
    <location>
        <begin position="98"/>
        <end position="120"/>
    </location>
</feature>